<sequence length="129" mass="14068">MVLPSRQECLAARAGQAGSLSSDPGPRRAGCHLLLLREERLLEAVLRLPLAALGLLLLLRLAVAPLRLLLLLLPLEADPRLLPLLLREEDEPDFDEEEGEELRDAIACSFGGLLLRPSTSDCRSASRSI</sequence>
<keyword evidence="2" id="KW-1185">Reference proteome</keyword>
<dbReference type="Proteomes" id="UP000622707">
    <property type="component" value="Unassembled WGS sequence"/>
</dbReference>
<name>A0ABS1JVI8_9BURK</name>
<reference evidence="1 2" key="1">
    <citation type="journal article" date="2017" name="Int. J. Syst. Evol. Microbiol.">
        <title>Ramlibacter alkalitolerans sp. nov., alkali-tolerant bacterium isolated from soil of ginseng.</title>
        <authorList>
            <person name="Lee D.H."/>
            <person name="Cha C.J."/>
        </authorList>
    </citation>
    <scope>NUCLEOTIDE SEQUENCE [LARGE SCALE GENOMIC DNA]</scope>
    <source>
        <strain evidence="1 2">KACC 19305</strain>
    </source>
</reference>
<evidence type="ECO:0000313" key="2">
    <source>
        <dbReference type="Proteomes" id="UP000622707"/>
    </source>
</evidence>
<dbReference type="EMBL" id="JAEQND010000016">
    <property type="protein sequence ID" value="MBL0428151.1"/>
    <property type="molecule type" value="Genomic_DNA"/>
</dbReference>
<protein>
    <submittedName>
        <fullName evidence="1">Uncharacterized protein</fullName>
    </submittedName>
</protein>
<accession>A0ABS1JVI8</accession>
<proteinExistence type="predicted"/>
<gene>
    <name evidence="1" type="ORF">JI746_23800</name>
</gene>
<organism evidence="1 2">
    <name type="scientific">Ramlibacter alkalitolerans</name>
    <dbReference type="NCBI Taxonomy" id="2039631"/>
    <lineage>
        <taxon>Bacteria</taxon>
        <taxon>Pseudomonadati</taxon>
        <taxon>Pseudomonadota</taxon>
        <taxon>Betaproteobacteria</taxon>
        <taxon>Burkholderiales</taxon>
        <taxon>Comamonadaceae</taxon>
        <taxon>Ramlibacter</taxon>
    </lineage>
</organism>
<comment type="caution">
    <text evidence="1">The sequence shown here is derived from an EMBL/GenBank/DDBJ whole genome shotgun (WGS) entry which is preliminary data.</text>
</comment>
<evidence type="ECO:0000313" key="1">
    <source>
        <dbReference type="EMBL" id="MBL0428151.1"/>
    </source>
</evidence>